<feature type="compositionally biased region" description="Basic and acidic residues" evidence="1">
    <location>
        <begin position="113"/>
        <end position="127"/>
    </location>
</feature>
<keyword evidence="2" id="KW-0732">Signal</keyword>
<protein>
    <submittedName>
        <fullName evidence="4 5">Uncharacterized protein</fullName>
    </submittedName>
</protein>
<evidence type="ECO:0000313" key="3">
    <source>
        <dbReference type="Proteomes" id="UP000046395"/>
    </source>
</evidence>
<reference evidence="3" key="1">
    <citation type="submission" date="2014-03" db="EMBL/GenBank/DDBJ databases">
        <title>The whipworm genome and dual-species transcriptomics of an intimate host-pathogen interaction.</title>
        <authorList>
            <person name="Foth B.J."/>
            <person name="Tsai I.J."/>
            <person name="Reid A.J."/>
            <person name="Bancroft A.J."/>
            <person name="Nichol S."/>
            <person name="Tracey A."/>
            <person name="Holroyd N."/>
            <person name="Cotton J.A."/>
            <person name="Stanley E.J."/>
            <person name="Zarowiecki M."/>
            <person name="Liu J.Z."/>
            <person name="Huckvale T."/>
            <person name="Cooper P.J."/>
            <person name="Grencis R.K."/>
            <person name="Berriman M."/>
        </authorList>
    </citation>
    <scope>NUCLEOTIDE SEQUENCE [LARGE SCALE GENOMIC DNA]</scope>
    <source>
        <strain evidence="3">Edinburgh</strain>
    </source>
</reference>
<feature type="region of interest" description="Disordered" evidence="1">
    <location>
        <begin position="113"/>
        <end position="137"/>
    </location>
</feature>
<accession>A0A5S6QLC2</accession>
<organism evidence="3 5">
    <name type="scientific">Trichuris muris</name>
    <name type="common">Mouse whipworm</name>
    <dbReference type="NCBI Taxonomy" id="70415"/>
    <lineage>
        <taxon>Eukaryota</taxon>
        <taxon>Metazoa</taxon>
        <taxon>Ecdysozoa</taxon>
        <taxon>Nematoda</taxon>
        <taxon>Enoplea</taxon>
        <taxon>Dorylaimia</taxon>
        <taxon>Trichinellida</taxon>
        <taxon>Trichuridae</taxon>
        <taxon>Trichuris</taxon>
    </lineage>
</organism>
<feature type="signal peptide" evidence="2">
    <location>
        <begin position="1"/>
        <end position="35"/>
    </location>
</feature>
<dbReference type="AlphaFoldDB" id="A0A5S6QLC2"/>
<name>A0A5S6QLC2_TRIMR</name>
<dbReference type="Proteomes" id="UP000046395">
    <property type="component" value="Unassembled WGS sequence"/>
</dbReference>
<feature type="chain" id="PRO_5044624324" evidence="2">
    <location>
        <begin position="36"/>
        <end position="215"/>
    </location>
</feature>
<keyword evidence="3" id="KW-1185">Reference proteome</keyword>
<evidence type="ECO:0000313" key="5">
    <source>
        <dbReference type="WBParaSite" id="TMUE_2000008005.1"/>
    </source>
</evidence>
<dbReference type="WBParaSite" id="TMUE_2000008005.1">
    <property type="protein sequence ID" value="TMUE_2000008005.1"/>
    <property type="gene ID" value="WBGene00300123"/>
</dbReference>
<evidence type="ECO:0000256" key="1">
    <source>
        <dbReference type="SAM" id="MobiDB-lite"/>
    </source>
</evidence>
<reference evidence="4 5" key="2">
    <citation type="submission" date="2019-12" db="UniProtKB">
        <authorList>
            <consortium name="WormBaseParasite"/>
        </authorList>
    </citation>
    <scope>IDENTIFICATION</scope>
</reference>
<sequence>MPTGRWPASSQFLLASLRPFLTSLLLRSSPMLSEARRLAPAQSARARDAASFKFSNCSADASRRGRGKKFSKATNGVAPSARGPAKNLHHNGRPRQLCKLCIALDSEARRQVGRRWRDAPRRGERAMGARSKGKLNVRGDRAPQYARTIWAPVDNVDGRPRCQSVVERIALAVRRPRRKRDAPSRQSERRQRLYANKWLFRGAARLDRTPTPTMN</sequence>
<evidence type="ECO:0000313" key="4">
    <source>
        <dbReference type="WBParaSite" id="TMUE_0000000363.1"/>
    </source>
</evidence>
<feature type="region of interest" description="Disordered" evidence="1">
    <location>
        <begin position="58"/>
        <end position="92"/>
    </location>
</feature>
<dbReference type="WBParaSite" id="TMUE_0000000363.1">
    <property type="protein sequence ID" value="TMUE_0000000363.1"/>
    <property type="gene ID" value="WBGene00296303"/>
</dbReference>
<proteinExistence type="predicted"/>
<evidence type="ECO:0000256" key="2">
    <source>
        <dbReference type="SAM" id="SignalP"/>
    </source>
</evidence>